<evidence type="ECO:0000313" key="9">
    <source>
        <dbReference type="EMBL" id="CAB5231325.1"/>
    </source>
</evidence>
<dbReference type="EMBL" id="LR797188">
    <property type="protein sequence ID" value="CAB4192947.1"/>
    <property type="molecule type" value="Genomic_DNA"/>
</dbReference>
<dbReference type="EMBL" id="LR796457">
    <property type="protein sequence ID" value="CAB4145896.1"/>
    <property type="molecule type" value="Genomic_DNA"/>
</dbReference>
<dbReference type="EMBL" id="LR798431">
    <property type="protein sequence ID" value="CAB5231325.1"/>
    <property type="molecule type" value="Genomic_DNA"/>
</dbReference>
<evidence type="ECO:0000313" key="4">
    <source>
        <dbReference type="EMBL" id="CAB4179713.1"/>
    </source>
</evidence>
<evidence type="ECO:0000313" key="5">
    <source>
        <dbReference type="EMBL" id="CAB4185842.1"/>
    </source>
</evidence>
<evidence type="ECO:0000313" key="1">
    <source>
        <dbReference type="EMBL" id="CAB4145896.1"/>
    </source>
</evidence>
<evidence type="ECO:0000313" key="6">
    <source>
        <dbReference type="EMBL" id="CAB4188966.1"/>
    </source>
</evidence>
<proteinExistence type="predicted"/>
<evidence type="ECO:0000313" key="7">
    <source>
        <dbReference type="EMBL" id="CAB4192947.1"/>
    </source>
</evidence>
<name>A0A6J5ML79_9CAUD</name>
<dbReference type="EMBL" id="LR796551">
    <property type="protein sequence ID" value="CAB4150676.1"/>
    <property type="molecule type" value="Genomic_DNA"/>
</dbReference>
<dbReference type="EMBL" id="LR796915">
    <property type="protein sequence ID" value="CAB4175304.1"/>
    <property type="molecule type" value="Genomic_DNA"/>
</dbReference>
<reference evidence="1" key="1">
    <citation type="submission" date="2020-04" db="EMBL/GenBank/DDBJ databases">
        <authorList>
            <person name="Chiriac C."/>
            <person name="Salcher M."/>
            <person name="Ghai R."/>
            <person name="Kavagutti S V."/>
        </authorList>
    </citation>
    <scope>NUCLEOTIDE SEQUENCE</scope>
</reference>
<dbReference type="EMBL" id="LR797455">
    <property type="protein sequence ID" value="CAB4217679.1"/>
    <property type="molecule type" value="Genomic_DNA"/>
</dbReference>
<gene>
    <name evidence="4" type="ORF">UFOVP1032_61</name>
    <name evidence="5" type="ORF">UFOVP1125_129</name>
    <name evidence="6" type="ORF">UFOVP1173_75</name>
    <name evidence="7" type="ORF">UFOVP1241_145</name>
    <name evidence="8" type="ORF">UFOVP1491_61</name>
    <name evidence="9" type="ORF">UFOVP1579_61</name>
    <name evidence="1" type="ORF">UFOVP485_60</name>
    <name evidence="2" type="ORF">UFOVP575_12</name>
    <name evidence="3" type="ORF">UFOVP963_148</name>
</gene>
<organism evidence="1">
    <name type="scientific">uncultured Caudovirales phage</name>
    <dbReference type="NCBI Taxonomy" id="2100421"/>
    <lineage>
        <taxon>Viruses</taxon>
        <taxon>Duplodnaviria</taxon>
        <taxon>Heunggongvirae</taxon>
        <taxon>Uroviricota</taxon>
        <taxon>Caudoviricetes</taxon>
        <taxon>Peduoviridae</taxon>
        <taxon>Maltschvirus</taxon>
        <taxon>Maltschvirus maltsch</taxon>
    </lineage>
</organism>
<evidence type="ECO:0008006" key="10">
    <source>
        <dbReference type="Google" id="ProtNLM"/>
    </source>
</evidence>
<dbReference type="EMBL" id="LR796983">
    <property type="protein sequence ID" value="CAB4179713.1"/>
    <property type="molecule type" value="Genomic_DNA"/>
</dbReference>
<protein>
    <recommendedName>
        <fullName evidence="10">BppU N-terminal domain-containing protein</fullName>
    </recommendedName>
</protein>
<sequence length="126" mass="13889">MRWHLLLREGSIMAKDVNFDIIQGDSFILQVDYKDTSDVAIDLTDYTATCKVKDSFGGKITCATITEASGITIDELNGTILLNFTPTQTKKFTMPRASFQLQLVAPDTTTKTTVLSGWFSVSKGNI</sequence>
<accession>A0A6J5ML79</accession>
<evidence type="ECO:0000313" key="2">
    <source>
        <dbReference type="EMBL" id="CAB4150676.1"/>
    </source>
</evidence>
<evidence type="ECO:0000313" key="8">
    <source>
        <dbReference type="EMBL" id="CAB4217679.1"/>
    </source>
</evidence>
<evidence type="ECO:0000313" key="3">
    <source>
        <dbReference type="EMBL" id="CAB4175304.1"/>
    </source>
</evidence>
<dbReference type="EMBL" id="LR797131">
    <property type="protein sequence ID" value="CAB4188966.1"/>
    <property type="molecule type" value="Genomic_DNA"/>
</dbReference>
<dbReference type="EMBL" id="LR797080">
    <property type="protein sequence ID" value="CAB4185842.1"/>
    <property type="molecule type" value="Genomic_DNA"/>
</dbReference>